<organism evidence="1 2">
    <name type="scientific">Burkholderia ubonensis</name>
    <dbReference type="NCBI Taxonomy" id="101571"/>
    <lineage>
        <taxon>Bacteria</taxon>
        <taxon>Pseudomonadati</taxon>
        <taxon>Pseudomonadota</taxon>
        <taxon>Betaproteobacteria</taxon>
        <taxon>Burkholderiales</taxon>
        <taxon>Burkholderiaceae</taxon>
        <taxon>Burkholderia</taxon>
        <taxon>Burkholderia cepacia complex</taxon>
    </lineage>
</organism>
<dbReference type="EMBL" id="CP013422">
    <property type="protein sequence ID" value="AOJ78468.1"/>
    <property type="molecule type" value="Genomic_DNA"/>
</dbReference>
<accession>A0A1B4LMU2</accession>
<evidence type="ECO:0000313" key="2">
    <source>
        <dbReference type="Proteomes" id="UP000243680"/>
    </source>
</evidence>
<gene>
    <name evidence="1" type="ORF">WJ35_26150</name>
</gene>
<evidence type="ECO:0000313" key="1">
    <source>
        <dbReference type="EMBL" id="AOJ78468.1"/>
    </source>
</evidence>
<dbReference type="AlphaFoldDB" id="A0A1B4LMU2"/>
<sequence length="115" mass="12012">MARCDVLPLNNKPGITSRTMNPETVAQYGGTVQSTNITAYRVDGGILTGLQEGRLGPIGDGTAQLMPKAVGTPVTLDGQSITTVGRHLMGDVTNGINQQVATDQFGLVSQMNSSH</sequence>
<dbReference type="Proteomes" id="UP000243680">
    <property type="component" value="Chromosome 2"/>
</dbReference>
<name>A0A1B4LMU2_9BURK</name>
<reference evidence="1 2" key="1">
    <citation type="submission" date="2015-12" db="EMBL/GenBank/DDBJ databases">
        <title>Diversity of Burkholderia near neighbor genomes.</title>
        <authorList>
            <person name="Sahl J."/>
            <person name="Wagner D."/>
            <person name="Keim P."/>
        </authorList>
    </citation>
    <scope>NUCLEOTIDE SEQUENCE [LARGE SCALE GENOMIC DNA]</scope>
    <source>
        <strain evidence="1 2">MSMB0783</strain>
    </source>
</reference>
<proteinExistence type="predicted"/>
<protein>
    <submittedName>
        <fullName evidence="1">VgrG protein</fullName>
    </submittedName>
</protein>